<protein>
    <submittedName>
        <fullName evidence="2">Uncharacterized protein</fullName>
    </submittedName>
</protein>
<comment type="caution">
    <text evidence="2">The sequence shown here is derived from an EMBL/GenBank/DDBJ whole genome shotgun (WGS) entry which is preliminary data.</text>
</comment>
<feature type="compositionally biased region" description="Low complexity" evidence="1">
    <location>
        <begin position="90"/>
        <end position="103"/>
    </location>
</feature>
<gene>
    <name evidence="2" type="ORF">DASB73_019420</name>
</gene>
<reference evidence="2 3" key="1">
    <citation type="journal article" date="2023" name="Elife">
        <title>Identification of key yeast species and microbe-microbe interactions impacting larval growth of Drosophila in the wild.</title>
        <authorList>
            <person name="Mure A."/>
            <person name="Sugiura Y."/>
            <person name="Maeda R."/>
            <person name="Honda K."/>
            <person name="Sakurai N."/>
            <person name="Takahashi Y."/>
            <person name="Watada M."/>
            <person name="Katoh T."/>
            <person name="Gotoh A."/>
            <person name="Gotoh Y."/>
            <person name="Taniguchi I."/>
            <person name="Nakamura K."/>
            <person name="Hayashi T."/>
            <person name="Katayama T."/>
            <person name="Uemura T."/>
            <person name="Hattori Y."/>
        </authorList>
    </citation>
    <scope>NUCLEOTIDE SEQUENCE [LARGE SCALE GENOMIC DNA]</scope>
    <source>
        <strain evidence="2 3">SB-73</strain>
    </source>
</reference>
<organism evidence="2 3">
    <name type="scientific">Starmerella bacillaris</name>
    <name type="common">Yeast</name>
    <name type="synonym">Candida zemplinina</name>
    <dbReference type="NCBI Taxonomy" id="1247836"/>
    <lineage>
        <taxon>Eukaryota</taxon>
        <taxon>Fungi</taxon>
        <taxon>Dikarya</taxon>
        <taxon>Ascomycota</taxon>
        <taxon>Saccharomycotina</taxon>
        <taxon>Dipodascomycetes</taxon>
        <taxon>Dipodascales</taxon>
        <taxon>Trichomonascaceae</taxon>
        <taxon>Starmerella</taxon>
    </lineage>
</organism>
<sequence length="124" mass="14093">MEYFNTLKQNAIEAEADNNKMIRLAQTNKNNISYLNTSIPGSSDSSDPLDVPLNMMIAADGTSLSSAVEYDKIKHKATATARRNEDMSIYDNNMNDYDQNYKNNDIKPSFHQGQETPSTKRMRY</sequence>
<dbReference type="Proteomes" id="UP001362899">
    <property type="component" value="Unassembled WGS sequence"/>
</dbReference>
<dbReference type="EMBL" id="BTGC01000003">
    <property type="protein sequence ID" value="GMM50984.1"/>
    <property type="molecule type" value="Genomic_DNA"/>
</dbReference>
<accession>A0AAV5RHJ1</accession>
<feature type="region of interest" description="Disordered" evidence="1">
    <location>
        <begin position="90"/>
        <end position="124"/>
    </location>
</feature>
<evidence type="ECO:0000313" key="2">
    <source>
        <dbReference type="EMBL" id="GMM50984.1"/>
    </source>
</evidence>
<keyword evidence="3" id="KW-1185">Reference proteome</keyword>
<evidence type="ECO:0000313" key="3">
    <source>
        <dbReference type="Proteomes" id="UP001362899"/>
    </source>
</evidence>
<dbReference type="AlphaFoldDB" id="A0AAV5RHJ1"/>
<proteinExistence type="predicted"/>
<evidence type="ECO:0000256" key="1">
    <source>
        <dbReference type="SAM" id="MobiDB-lite"/>
    </source>
</evidence>
<name>A0AAV5RHJ1_STABA</name>
<feature type="compositionally biased region" description="Polar residues" evidence="1">
    <location>
        <begin position="111"/>
        <end position="124"/>
    </location>
</feature>